<gene>
    <name evidence="1" type="ORF">RCO7_14076</name>
</gene>
<proteinExistence type="predicted"/>
<organism evidence="1 2">
    <name type="scientific">Rhynchosporium graminicola</name>
    <dbReference type="NCBI Taxonomy" id="2792576"/>
    <lineage>
        <taxon>Eukaryota</taxon>
        <taxon>Fungi</taxon>
        <taxon>Dikarya</taxon>
        <taxon>Ascomycota</taxon>
        <taxon>Pezizomycotina</taxon>
        <taxon>Leotiomycetes</taxon>
        <taxon>Helotiales</taxon>
        <taxon>Ploettnerulaceae</taxon>
        <taxon>Rhynchosporium</taxon>
    </lineage>
</organism>
<dbReference type="Proteomes" id="UP000178129">
    <property type="component" value="Unassembled WGS sequence"/>
</dbReference>
<accession>A0A1E1JQA1</accession>
<dbReference type="AlphaFoldDB" id="A0A1E1JQA1"/>
<dbReference type="EMBL" id="FJUW01000001">
    <property type="protein sequence ID" value="CZS87957.1"/>
    <property type="molecule type" value="Genomic_DNA"/>
</dbReference>
<reference evidence="2" key="1">
    <citation type="submission" date="2016-03" db="EMBL/GenBank/DDBJ databases">
        <authorList>
            <person name="Ploux O."/>
        </authorList>
    </citation>
    <scope>NUCLEOTIDE SEQUENCE [LARGE SCALE GENOMIC DNA]</scope>
    <source>
        <strain evidence="2">UK7</strain>
    </source>
</reference>
<sequence length="86" mass="9620">MKFGSPSPFDAVVTCNENLLAVWDQDAPAICEITIPGGISMTDHLPYSIQGDLEQAGIFRSRLKVWGFWMLVVTTELDSERKTNFI</sequence>
<name>A0A1E1JQA1_9HELO</name>
<dbReference type="InParanoid" id="A0A1E1JQA1"/>
<comment type="caution">
    <text evidence="1">The sequence shown here is derived from an EMBL/GenBank/DDBJ whole genome shotgun (WGS) entry which is preliminary data.</text>
</comment>
<evidence type="ECO:0000313" key="1">
    <source>
        <dbReference type="EMBL" id="CZS87957.1"/>
    </source>
</evidence>
<keyword evidence="2" id="KW-1185">Reference proteome</keyword>
<protein>
    <submittedName>
        <fullName evidence="1">Uncharacterized protein</fullName>
    </submittedName>
</protein>
<evidence type="ECO:0000313" key="2">
    <source>
        <dbReference type="Proteomes" id="UP000178129"/>
    </source>
</evidence>